<accession>A0A2V3IIR2</accession>
<sequence>MRSNRNHAKPVNESDTDSTTTSYTQINNNLGVHSQNMTNNDLTKVELTDFLSRADCKGICDQFHRATWTMSPLALTALRQFLSIGLDKVNAGNHL</sequence>
<dbReference type="EMBL" id="NBIV01000246">
    <property type="protein sequence ID" value="PXF41010.1"/>
    <property type="molecule type" value="Genomic_DNA"/>
</dbReference>
<feature type="region of interest" description="Disordered" evidence="1">
    <location>
        <begin position="1"/>
        <end position="38"/>
    </location>
</feature>
<protein>
    <submittedName>
        <fullName evidence="2">Uncharacterized protein</fullName>
    </submittedName>
</protein>
<feature type="compositionally biased region" description="Polar residues" evidence="1">
    <location>
        <begin position="25"/>
        <end position="38"/>
    </location>
</feature>
<organism evidence="2 3">
    <name type="scientific">Gracilariopsis chorda</name>
    <dbReference type="NCBI Taxonomy" id="448386"/>
    <lineage>
        <taxon>Eukaryota</taxon>
        <taxon>Rhodophyta</taxon>
        <taxon>Florideophyceae</taxon>
        <taxon>Rhodymeniophycidae</taxon>
        <taxon>Gracilariales</taxon>
        <taxon>Gracilariaceae</taxon>
        <taxon>Gracilariopsis</taxon>
    </lineage>
</organism>
<keyword evidence="3" id="KW-1185">Reference proteome</keyword>
<gene>
    <name evidence="2" type="ORF">BWQ96_09277</name>
</gene>
<evidence type="ECO:0000313" key="3">
    <source>
        <dbReference type="Proteomes" id="UP000247409"/>
    </source>
</evidence>
<dbReference type="AlphaFoldDB" id="A0A2V3IIR2"/>
<dbReference type="Proteomes" id="UP000247409">
    <property type="component" value="Unassembled WGS sequence"/>
</dbReference>
<evidence type="ECO:0000313" key="2">
    <source>
        <dbReference type="EMBL" id="PXF41010.1"/>
    </source>
</evidence>
<comment type="caution">
    <text evidence="2">The sequence shown here is derived from an EMBL/GenBank/DDBJ whole genome shotgun (WGS) entry which is preliminary data.</text>
</comment>
<proteinExistence type="predicted"/>
<reference evidence="2 3" key="1">
    <citation type="journal article" date="2018" name="Mol. Biol. Evol.">
        <title>Analysis of the draft genome of the red seaweed Gracilariopsis chorda provides insights into genome size evolution in Rhodophyta.</title>
        <authorList>
            <person name="Lee J."/>
            <person name="Yang E.C."/>
            <person name="Graf L."/>
            <person name="Yang J.H."/>
            <person name="Qiu H."/>
            <person name="Zel Zion U."/>
            <person name="Chan C.X."/>
            <person name="Stephens T.G."/>
            <person name="Weber A.P.M."/>
            <person name="Boo G.H."/>
            <person name="Boo S.M."/>
            <person name="Kim K.M."/>
            <person name="Shin Y."/>
            <person name="Jung M."/>
            <person name="Lee S.J."/>
            <person name="Yim H.S."/>
            <person name="Lee J.H."/>
            <person name="Bhattacharya D."/>
            <person name="Yoon H.S."/>
        </authorList>
    </citation>
    <scope>NUCLEOTIDE SEQUENCE [LARGE SCALE GENOMIC DNA]</scope>
    <source>
        <strain evidence="2 3">SKKU-2015</strain>
        <tissue evidence="2">Whole body</tissue>
    </source>
</reference>
<evidence type="ECO:0000256" key="1">
    <source>
        <dbReference type="SAM" id="MobiDB-lite"/>
    </source>
</evidence>
<name>A0A2V3IIR2_9FLOR</name>